<gene>
    <name evidence="2" type="ordered locus">SFHH103_03316</name>
</gene>
<dbReference type="InterPro" id="IPR051446">
    <property type="entry name" value="HTH_trans_reg/aminotransferase"/>
</dbReference>
<dbReference type="eggNOG" id="COG1167">
    <property type="taxonomic scope" value="Bacteria"/>
</dbReference>
<dbReference type="GO" id="GO:0008483">
    <property type="term" value="F:transaminase activity"/>
    <property type="evidence" value="ECO:0007669"/>
    <property type="project" value="UniProtKB-KW"/>
</dbReference>
<keyword evidence="2" id="KW-0808">Transferase</keyword>
<dbReference type="Gene3D" id="3.40.640.10">
    <property type="entry name" value="Type I PLP-dependent aspartate aminotransferase-like (Major domain)"/>
    <property type="match status" value="1"/>
</dbReference>
<protein>
    <submittedName>
        <fullName evidence="2">Aspartate aminotransferase family</fullName>
    </submittedName>
</protein>
<dbReference type="GO" id="GO:0030170">
    <property type="term" value="F:pyridoxal phosphate binding"/>
    <property type="evidence" value="ECO:0007669"/>
    <property type="project" value="InterPro"/>
</dbReference>
<dbReference type="Pfam" id="PF00155">
    <property type="entry name" value="Aminotran_1_2"/>
    <property type="match status" value="1"/>
</dbReference>
<dbReference type="InterPro" id="IPR015421">
    <property type="entry name" value="PyrdxlP-dep_Trfase_major"/>
</dbReference>
<proteinExistence type="predicted"/>
<keyword evidence="2" id="KW-0032">Aminotransferase</keyword>
<sequence length="266" mass="29717">MPLQKRRLLSRNFLPPPFSHSHIASSDFPKLAWRRALNAAVLAYRERLGYEHPAGNLALRRALQGYLWRARGIECDITQIIVVSGSQQALDLCARVFVDPGGQVVLEEPCYAMARNVMLATGAMPVAIPCDKDGMDTSRLPVPKDVALAFVTPSHQFPLGGVLPSGRRKALIEWAISCNTYIIEDDYDGEYRYDVRPIPPLWMIGQGRVIYVGTVSKTLSPTLRLGYMVLPGTLAEPFVRCKADHRSTQLELRARGSRFDDRNGRI</sequence>
<dbReference type="InterPro" id="IPR015424">
    <property type="entry name" value="PyrdxlP-dep_Trfase"/>
</dbReference>
<dbReference type="HOGENOM" id="CLU_1045353_0_0_5"/>
<dbReference type="InterPro" id="IPR004839">
    <property type="entry name" value="Aminotransferase_I/II_large"/>
</dbReference>
<dbReference type="KEGG" id="sfh:SFHH103_03316"/>
<dbReference type="PATRIC" id="fig|380.5.peg.3515"/>
<evidence type="ECO:0000313" key="2">
    <source>
        <dbReference type="EMBL" id="CCE97808.1"/>
    </source>
</evidence>
<dbReference type="SUPFAM" id="SSF53383">
    <property type="entry name" value="PLP-dependent transferases"/>
    <property type="match status" value="1"/>
</dbReference>
<accession>G9A2P3</accession>
<name>G9A2P3_SINF1</name>
<dbReference type="CDD" id="cd00609">
    <property type="entry name" value="AAT_like"/>
    <property type="match status" value="1"/>
</dbReference>
<dbReference type="EMBL" id="HE616890">
    <property type="protein sequence ID" value="CCE97808.1"/>
    <property type="molecule type" value="Genomic_DNA"/>
</dbReference>
<dbReference type="PANTHER" id="PTHR46577:SF1">
    <property type="entry name" value="HTH-TYPE TRANSCRIPTIONAL REGULATORY PROTEIN GABR"/>
    <property type="match status" value="1"/>
</dbReference>
<feature type="domain" description="Aminotransferase class I/classII large" evidence="1">
    <location>
        <begin position="32"/>
        <end position="230"/>
    </location>
</feature>
<reference evidence="2 3" key="1">
    <citation type="journal article" date="2012" name="J. Bacteriol.">
        <title>Genome sequence of the soybean symbiont Sinorhizobium fredii HH103.</title>
        <authorList>
            <person name="Weidner S."/>
            <person name="Becker A."/>
            <person name="Bonilla I."/>
            <person name="Jaenicke S."/>
            <person name="Lloret J."/>
            <person name="Margaret I."/>
            <person name="Puhler A."/>
            <person name="Ruiz-Sainz J.E."/>
            <person name="Schneiker-Bekel S."/>
            <person name="Szczepanowski R."/>
            <person name="Vinardell J.M."/>
            <person name="Zehner S."/>
            <person name="Gottfert M."/>
        </authorList>
    </citation>
    <scope>NUCLEOTIDE SEQUENCE [LARGE SCALE GENOMIC DNA]</scope>
    <source>
        <strain evidence="2 3">HH103</strain>
    </source>
</reference>
<dbReference type="AlphaFoldDB" id="G9A2P3"/>
<evidence type="ECO:0000313" key="3">
    <source>
        <dbReference type="Proteomes" id="UP000007735"/>
    </source>
</evidence>
<evidence type="ECO:0000259" key="1">
    <source>
        <dbReference type="Pfam" id="PF00155"/>
    </source>
</evidence>
<dbReference type="PANTHER" id="PTHR46577">
    <property type="entry name" value="HTH-TYPE TRANSCRIPTIONAL REGULATORY PROTEIN GABR"/>
    <property type="match status" value="1"/>
</dbReference>
<dbReference type="Proteomes" id="UP000007735">
    <property type="component" value="Chromosome"/>
</dbReference>
<organism evidence="2 3">
    <name type="scientific">Sinorhizobium fredii (strain HH103)</name>
    <dbReference type="NCBI Taxonomy" id="1117943"/>
    <lineage>
        <taxon>Bacteria</taxon>
        <taxon>Pseudomonadati</taxon>
        <taxon>Pseudomonadota</taxon>
        <taxon>Alphaproteobacteria</taxon>
        <taxon>Hyphomicrobiales</taxon>
        <taxon>Rhizobiaceae</taxon>
        <taxon>Sinorhizobium/Ensifer group</taxon>
        <taxon>Sinorhizobium</taxon>
    </lineage>
</organism>